<evidence type="ECO:0000313" key="2">
    <source>
        <dbReference type="EMBL" id="KAK3768025.1"/>
    </source>
</evidence>
<dbReference type="CDD" id="cd02440">
    <property type="entry name" value="AdoMet_MTases"/>
    <property type="match status" value="1"/>
</dbReference>
<dbReference type="PANTHER" id="PTHR45036:SF1">
    <property type="entry name" value="METHYLTRANSFERASE LIKE 7A"/>
    <property type="match status" value="1"/>
</dbReference>
<sequence>MPDVKSNSYDVVVSTLIMCTVKDPPAVLREIHRVLKPGGSFFTMEHVAGRKGSVIRAVQDLVTFFTPYSYVTGGCHLNRETWTYLDQSSFQSVQYRHYSINTWIFFFFRPFLYGTAVK</sequence>
<proteinExistence type="predicted"/>
<dbReference type="SUPFAM" id="SSF53335">
    <property type="entry name" value="S-adenosyl-L-methionine-dependent methyltransferases"/>
    <property type="match status" value="1"/>
</dbReference>
<feature type="domain" description="Methyltransferase type 11" evidence="1">
    <location>
        <begin position="4"/>
        <end position="42"/>
    </location>
</feature>
<evidence type="ECO:0000259" key="1">
    <source>
        <dbReference type="Pfam" id="PF08241"/>
    </source>
</evidence>
<dbReference type="EMBL" id="JAWDGP010004076">
    <property type="protein sequence ID" value="KAK3768025.1"/>
    <property type="molecule type" value="Genomic_DNA"/>
</dbReference>
<dbReference type="Gene3D" id="3.40.50.150">
    <property type="entry name" value="Vaccinia Virus protein VP39"/>
    <property type="match status" value="1"/>
</dbReference>
<comment type="caution">
    <text evidence="2">The sequence shown here is derived from an EMBL/GenBank/DDBJ whole genome shotgun (WGS) entry which is preliminary data.</text>
</comment>
<dbReference type="AlphaFoldDB" id="A0AAE0ZF38"/>
<name>A0AAE0ZF38_9GAST</name>
<reference evidence="2" key="1">
    <citation type="journal article" date="2023" name="G3 (Bethesda)">
        <title>A reference genome for the long-term kleptoplast-retaining sea slug Elysia crispata morphotype clarki.</title>
        <authorList>
            <person name="Eastman K.E."/>
            <person name="Pendleton A.L."/>
            <person name="Shaikh M.A."/>
            <person name="Suttiyut T."/>
            <person name="Ogas R."/>
            <person name="Tomko P."/>
            <person name="Gavelis G."/>
            <person name="Widhalm J.R."/>
            <person name="Wisecaver J.H."/>
        </authorList>
    </citation>
    <scope>NUCLEOTIDE SEQUENCE</scope>
    <source>
        <strain evidence="2">ECLA1</strain>
    </source>
</reference>
<dbReference type="PANTHER" id="PTHR45036">
    <property type="entry name" value="METHYLTRANSFERASE LIKE 7B"/>
    <property type="match status" value="1"/>
</dbReference>
<accession>A0AAE0ZF38</accession>
<organism evidence="2 3">
    <name type="scientific">Elysia crispata</name>
    <name type="common">lettuce slug</name>
    <dbReference type="NCBI Taxonomy" id="231223"/>
    <lineage>
        <taxon>Eukaryota</taxon>
        <taxon>Metazoa</taxon>
        <taxon>Spiralia</taxon>
        <taxon>Lophotrochozoa</taxon>
        <taxon>Mollusca</taxon>
        <taxon>Gastropoda</taxon>
        <taxon>Heterobranchia</taxon>
        <taxon>Euthyneura</taxon>
        <taxon>Panpulmonata</taxon>
        <taxon>Sacoglossa</taxon>
        <taxon>Placobranchoidea</taxon>
        <taxon>Plakobranchidae</taxon>
        <taxon>Elysia</taxon>
    </lineage>
</organism>
<dbReference type="InterPro" id="IPR013216">
    <property type="entry name" value="Methyltransf_11"/>
</dbReference>
<gene>
    <name evidence="2" type="ORF">RRG08_007501</name>
</gene>
<protein>
    <recommendedName>
        <fullName evidence="1">Methyltransferase type 11 domain-containing protein</fullName>
    </recommendedName>
</protein>
<dbReference type="InterPro" id="IPR029063">
    <property type="entry name" value="SAM-dependent_MTases_sf"/>
</dbReference>
<keyword evidence="3" id="KW-1185">Reference proteome</keyword>
<dbReference type="Pfam" id="PF08241">
    <property type="entry name" value="Methyltransf_11"/>
    <property type="match status" value="1"/>
</dbReference>
<dbReference type="InterPro" id="IPR052356">
    <property type="entry name" value="Thiol_S-MT"/>
</dbReference>
<dbReference type="GO" id="GO:0008757">
    <property type="term" value="F:S-adenosylmethionine-dependent methyltransferase activity"/>
    <property type="evidence" value="ECO:0007669"/>
    <property type="project" value="InterPro"/>
</dbReference>
<evidence type="ECO:0000313" key="3">
    <source>
        <dbReference type="Proteomes" id="UP001283361"/>
    </source>
</evidence>
<dbReference type="Proteomes" id="UP001283361">
    <property type="component" value="Unassembled WGS sequence"/>
</dbReference>